<dbReference type="AlphaFoldDB" id="A0A0M3IKE3"/>
<dbReference type="Proteomes" id="UP000036681">
    <property type="component" value="Unplaced"/>
</dbReference>
<sequence length="116" mass="13410">MRIITEPKSDHIKRPGRKINYCDILQTLMINSFRAMSFIPVGFGSLNDSDSPFGYLLSLSFKVHTPPAYSRRTFICALFQYDMLIIVLFDMYFRKHLLNFHTSAYTAETSNAVTDK</sequence>
<keyword evidence="1" id="KW-0812">Transmembrane</keyword>
<evidence type="ECO:0000313" key="3">
    <source>
        <dbReference type="WBParaSite" id="ALUE_0001920501-mRNA-1"/>
    </source>
</evidence>
<reference evidence="3" key="1">
    <citation type="submission" date="2017-02" db="UniProtKB">
        <authorList>
            <consortium name="WormBaseParasite"/>
        </authorList>
    </citation>
    <scope>IDENTIFICATION</scope>
</reference>
<keyword evidence="1" id="KW-0472">Membrane</keyword>
<dbReference type="WBParaSite" id="ALUE_0001920501-mRNA-1">
    <property type="protein sequence ID" value="ALUE_0001920501-mRNA-1"/>
    <property type="gene ID" value="ALUE_0001920501"/>
</dbReference>
<accession>A0A0M3IKE3</accession>
<keyword evidence="2" id="KW-1185">Reference proteome</keyword>
<keyword evidence="1" id="KW-1133">Transmembrane helix</keyword>
<feature type="transmembrane region" description="Helical" evidence="1">
    <location>
        <begin position="72"/>
        <end position="93"/>
    </location>
</feature>
<proteinExistence type="predicted"/>
<protein>
    <submittedName>
        <fullName evidence="3">G_PROTEIN_RECEP_F1_2 domain-containing protein</fullName>
    </submittedName>
</protein>
<name>A0A0M3IKE3_ASCLU</name>
<organism evidence="2 3">
    <name type="scientific">Ascaris lumbricoides</name>
    <name type="common">Giant roundworm</name>
    <dbReference type="NCBI Taxonomy" id="6252"/>
    <lineage>
        <taxon>Eukaryota</taxon>
        <taxon>Metazoa</taxon>
        <taxon>Ecdysozoa</taxon>
        <taxon>Nematoda</taxon>
        <taxon>Chromadorea</taxon>
        <taxon>Rhabditida</taxon>
        <taxon>Spirurina</taxon>
        <taxon>Ascaridomorpha</taxon>
        <taxon>Ascaridoidea</taxon>
        <taxon>Ascarididae</taxon>
        <taxon>Ascaris</taxon>
    </lineage>
</organism>
<evidence type="ECO:0000256" key="1">
    <source>
        <dbReference type="SAM" id="Phobius"/>
    </source>
</evidence>
<evidence type="ECO:0000313" key="2">
    <source>
        <dbReference type="Proteomes" id="UP000036681"/>
    </source>
</evidence>